<dbReference type="Proteomes" id="UP001144397">
    <property type="component" value="Unassembled WGS sequence"/>
</dbReference>
<evidence type="ECO:0000313" key="7">
    <source>
        <dbReference type="Proteomes" id="UP001245370"/>
    </source>
</evidence>
<gene>
    <name evidence="5" type="ORF">GGQ86_001996</name>
    <name evidence="4" type="ORF">XFLAVUS301_03960</name>
</gene>
<dbReference type="GO" id="GO:0016020">
    <property type="term" value="C:membrane"/>
    <property type="evidence" value="ECO:0007669"/>
    <property type="project" value="TreeGrafter"/>
</dbReference>
<dbReference type="InterPro" id="IPR020845">
    <property type="entry name" value="AMP-binding_CS"/>
</dbReference>
<evidence type="ECO:0000313" key="6">
    <source>
        <dbReference type="Proteomes" id="UP001144397"/>
    </source>
</evidence>
<evidence type="ECO:0000313" key="5">
    <source>
        <dbReference type="EMBL" id="MDR6333526.1"/>
    </source>
</evidence>
<dbReference type="PROSITE" id="PS00455">
    <property type="entry name" value="AMP_BINDING"/>
    <property type="match status" value="1"/>
</dbReference>
<comment type="caution">
    <text evidence="4">The sequence shown here is derived from an EMBL/GenBank/DDBJ whole genome shotgun (WGS) entry which is preliminary data.</text>
</comment>
<dbReference type="InterPro" id="IPR042099">
    <property type="entry name" value="ANL_N_sf"/>
</dbReference>
<reference evidence="5 7" key="2">
    <citation type="submission" date="2023-07" db="EMBL/GenBank/DDBJ databases">
        <title>Genomic Encyclopedia of Type Strains, Phase IV (KMG-IV): sequencing the most valuable type-strain genomes for metagenomic binning, comparative biology and taxonomic classification.</title>
        <authorList>
            <person name="Goeker M."/>
        </authorList>
    </citation>
    <scope>NUCLEOTIDE SEQUENCE [LARGE SCALE GENOMIC DNA]</scope>
    <source>
        <strain evidence="5 7">DSM 338</strain>
    </source>
</reference>
<proteinExistence type="predicted"/>
<dbReference type="GeneID" id="95761189"/>
<dbReference type="RefSeq" id="WP_281804978.1">
    <property type="nucleotide sequence ID" value="NZ_BSDO01000001.1"/>
</dbReference>
<feature type="domain" description="AMP-dependent synthetase/ligase" evidence="3">
    <location>
        <begin position="25"/>
        <end position="432"/>
    </location>
</feature>
<dbReference type="Gene3D" id="3.40.50.12780">
    <property type="entry name" value="N-terminal domain of ligase-like"/>
    <property type="match status" value="1"/>
</dbReference>
<keyword evidence="5" id="KW-0436">Ligase</keyword>
<name>A0A9W6CK81_XANFL</name>
<dbReference type="EMBL" id="BSDO01000001">
    <property type="protein sequence ID" value="GLI20722.1"/>
    <property type="molecule type" value="Genomic_DNA"/>
</dbReference>
<accession>A0A9W6CK81</accession>
<dbReference type="Pfam" id="PF23562">
    <property type="entry name" value="AMP-binding_C_3"/>
    <property type="match status" value="1"/>
</dbReference>
<keyword evidence="7" id="KW-1185">Reference proteome</keyword>
<evidence type="ECO:0000256" key="2">
    <source>
        <dbReference type="ARBA" id="ARBA00022840"/>
    </source>
</evidence>
<dbReference type="AlphaFoldDB" id="A0A9W6CK81"/>
<dbReference type="CDD" id="cd17641">
    <property type="entry name" value="LC_FACS_bac1"/>
    <property type="match status" value="1"/>
</dbReference>
<evidence type="ECO:0000259" key="3">
    <source>
        <dbReference type="Pfam" id="PF00501"/>
    </source>
</evidence>
<dbReference type="GO" id="GO:0005524">
    <property type="term" value="F:ATP binding"/>
    <property type="evidence" value="ECO:0007669"/>
    <property type="project" value="UniProtKB-KW"/>
</dbReference>
<dbReference type="GO" id="GO:0004467">
    <property type="term" value="F:long-chain fatty acid-CoA ligase activity"/>
    <property type="evidence" value="ECO:0007669"/>
    <property type="project" value="UniProtKB-EC"/>
</dbReference>
<sequence>MAPIPAYPDVTVHDTLPKLLRLNAKAHAGETWLREKDLGIWISYTWGEVATRVRDMTLGLTTLGVTRGDVIGLIGDNRPEWLMGEIAAHAIGGMSLGIYRDALGDEVAYLVTYADVAVVFAEDEEQVDKLLSLDEKIPTVRHIVYSDPRGIRKYDDPRLISLKELEKRGAEVAARDAGAYDRLVDAGKGDDVAILCTTSGTTSHPKLAMLTGGALLRHCRAYLDMDPRLPTDEYVSVLQMPWIMEQIYAFGQALISRMKVNFVEEQETLMADMREIGPSFVLFAPRVWEQIAADVRSRMMDSSALKRGMFDLGMKLGLKALDEGRRSPLADFILFRALRDRLGFSNLKSAATGGAALGPDTFRFFLALGVPMRQLYGQTELLGAYTLHKEKDVDFDTVGVPFEGVEIRIDDPDPNGLGEVVTRHANMFTGYFRNEDETRKSFAEEGWMRTGDAGFFNGKGHLVVIDRIRDMAKTSHNDRFSPQYIENKLKFSPYVAEAVVLGDGRDSLAALICIRFSIVSKWAEKNRISFTTYTDLSARPEVIALLKKEVEGVNRTLAEKQRIGRFLLLYKELDADDGELTRTRKVRRGVINERYGTIIDAMYEGQKVIDVDTTITFQDGTRQRIKTKLDVIDLGAPPPVKDDGKRRAA</sequence>
<dbReference type="PANTHER" id="PTHR43272:SF33">
    <property type="entry name" value="AMP-BINDING DOMAIN-CONTAINING PROTEIN-RELATED"/>
    <property type="match status" value="1"/>
</dbReference>
<dbReference type="SUPFAM" id="SSF56801">
    <property type="entry name" value="Acetyl-CoA synthetase-like"/>
    <property type="match status" value="1"/>
</dbReference>
<dbReference type="EMBL" id="JAVDPY010000003">
    <property type="protein sequence ID" value="MDR6333526.1"/>
    <property type="molecule type" value="Genomic_DNA"/>
</dbReference>
<evidence type="ECO:0000313" key="4">
    <source>
        <dbReference type="EMBL" id="GLI20722.1"/>
    </source>
</evidence>
<keyword evidence="1" id="KW-0547">Nucleotide-binding</keyword>
<organism evidence="4 6">
    <name type="scientific">Xanthobacter flavus</name>
    <dbReference type="NCBI Taxonomy" id="281"/>
    <lineage>
        <taxon>Bacteria</taxon>
        <taxon>Pseudomonadati</taxon>
        <taxon>Pseudomonadota</taxon>
        <taxon>Alphaproteobacteria</taxon>
        <taxon>Hyphomicrobiales</taxon>
        <taxon>Xanthobacteraceae</taxon>
        <taxon>Xanthobacter</taxon>
    </lineage>
</organism>
<dbReference type="Proteomes" id="UP001245370">
    <property type="component" value="Unassembled WGS sequence"/>
</dbReference>
<dbReference type="InterPro" id="IPR000873">
    <property type="entry name" value="AMP-dep_synth/lig_dom"/>
</dbReference>
<dbReference type="EC" id="6.2.1.3" evidence="5"/>
<dbReference type="PANTHER" id="PTHR43272">
    <property type="entry name" value="LONG-CHAIN-FATTY-ACID--COA LIGASE"/>
    <property type="match status" value="1"/>
</dbReference>
<evidence type="ECO:0000256" key="1">
    <source>
        <dbReference type="ARBA" id="ARBA00022741"/>
    </source>
</evidence>
<dbReference type="Pfam" id="PF00501">
    <property type="entry name" value="AMP-binding"/>
    <property type="match status" value="1"/>
</dbReference>
<protein>
    <submittedName>
        <fullName evidence="4">AMP-dependent synthetase</fullName>
    </submittedName>
    <submittedName>
        <fullName evidence="5">Long-chain acyl-CoA synthetase</fullName>
        <ecNumber evidence="5">6.2.1.3</ecNumber>
    </submittedName>
</protein>
<keyword evidence="2" id="KW-0067">ATP-binding</keyword>
<reference evidence="4" key="1">
    <citation type="submission" date="2022-12" db="EMBL/GenBank/DDBJ databases">
        <title>Reference genome sequencing for broad-spectrum identification of bacterial and archaeal isolates by mass spectrometry.</title>
        <authorList>
            <person name="Sekiguchi Y."/>
            <person name="Tourlousse D.M."/>
        </authorList>
    </citation>
    <scope>NUCLEOTIDE SEQUENCE</scope>
    <source>
        <strain evidence="4">301</strain>
    </source>
</reference>